<comment type="caution">
    <text evidence="2">The sequence shown here is derived from an EMBL/GenBank/DDBJ whole genome shotgun (WGS) entry which is preliminary data.</text>
</comment>
<feature type="region of interest" description="Disordered" evidence="1">
    <location>
        <begin position="82"/>
        <end position="102"/>
    </location>
</feature>
<organism evidence="2 3">
    <name type="scientific">Craurococcus roseus</name>
    <dbReference type="NCBI Taxonomy" id="77585"/>
    <lineage>
        <taxon>Bacteria</taxon>
        <taxon>Pseudomonadati</taxon>
        <taxon>Pseudomonadota</taxon>
        <taxon>Alphaproteobacteria</taxon>
        <taxon>Acetobacterales</taxon>
        <taxon>Acetobacteraceae</taxon>
        <taxon>Craurococcus</taxon>
    </lineage>
</organism>
<dbReference type="Proteomes" id="UP001501588">
    <property type="component" value="Unassembled WGS sequence"/>
</dbReference>
<name>A0ABN1G1D3_9PROT</name>
<protein>
    <submittedName>
        <fullName evidence="2">Uncharacterized protein</fullName>
    </submittedName>
</protein>
<evidence type="ECO:0000313" key="3">
    <source>
        <dbReference type="Proteomes" id="UP001501588"/>
    </source>
</evidence>
<evidence type="ECO:0000256" key="1">
    <source>
        <dbReference type="SAM" id="MobiDB-lite"/>
    </source>
</evidence>
<evidence type="ECO:0000313" key="2">
    <source>
        <dbReference type="EMBL" id="GAA0602192.1"/>
    </source>
</evidence>
<reference evidence="2 3" key="1">
    <citation type="journal article" date="2019" name="Int. J. Syst. Evol. Microbiol.">
        <title>The Global Catalogue of Microorganisms (GCM) 10K type strain sequencing project: providing services to taxonomists for standard genome sequencing and annotation.</title>
        <authorList>
            <consortium name="The Broad Institute Genomics Platform"/>
            <consortium name="The Broad Institute Genome Sequencing Center for Infectious Disease"/>
            <person name="Wu L."/>
            <person name="Ma J."/>
        </authorList>
    </citation>
    <scope>NUCLEOTIDE SEQUENCE [LARGE SCALE GENOMIC DNA]</scope>
    <source>
        <strain evidence="2 3">JCM 9933</strain>
    </source>
</reference>
<dbReference type="EMBL" id="BAAAFZ010000080">
    <property type="protein sequence ID" value="GAA0602192.1"/>
    <property type="molecule type" value="Genomic_DNA"/>
</dbReference>
<proteinExistence type="predicted"/>
<keyword evidence="3" id="KW-1185">Reference proteome</keyword>
<sequence>MLIVVGREDTGELEAQVRGSRHAWDIRLISADALIKLVQLKENTEDIETGLKIRSLLAPMEYTRLDPMIDVMFTAAKEVEGTATAAEANDEEAPRSVTADGNGQASWQFTDSALLEEKREHIVAALTRHTGAAFIKRSRALFWSADRRRRLICTVSKRHTKKGSSRYWFAHHPQWQTFLSEGEEAYLTLGCMDLPFAFAVPLRVMTPVLNALNITTKENGQAYWHIHIAEPKAGHYAMLLPKRPGTLPLDGYRVPLA</sequence>
<accession>A0ABN1G1D3</accession>
<dbReference type="RefSeq" id="WP_343897677.1">
    <property type="nucleotide sequence ID" value="NZ_BAAAFZ010000080.1"/>
</dbReference>
<gene>
    <name evidence="2" type="ORF">GCM10009416_45080</name>
</gene>